<feature type="compositionally biased region" description="Low complexity" evidence="1">
    <location>
        <begin position="23"/>
        <end position="33"/>
    </location>
</feature>
<dbReference type="PANTHER" id="PTHR38441:SF1">
    <property type="entry name" value="MEMBRANE PROTEIN"/>
    <property type="match status" value="1"/>
</dbReference>
<dbReference type="EMBL" id="JBGEHV010000011">
    <property type="protein sequence ID" value="MEY8039427.1"/>
    <property type="molecule type" value="Genomic_DNA"/>
</dbReference>
<sequence length="135" mass="15041">MPQPTRTSPRQPADPPATFGEIGRAPARDPGAPPDFAAIAASPEFQDLRRRQRRFIFPMTSLFLLWYIGFVVLAAYLPELMAVRVVGVINVGLLLGLAQFLSTLLITALYVRFATRVIDPRVREIHLEATGEEPR</sequence>
<dbReference type="PANTHER" id="PTHR38441">
    <property type="entry name" value="INTEGRAL MEMBRANE PROTEIN-RELATED"/>
    <property type="match status" value="1"/>
</dbReference>
<accession>A0ABV4CHE1</accession>
<dbReference type="InterPro" id="IPR007436">
    <property type="entry name" value="DUF485"/>
</dbReference>
<proteinExistence type="predicted"/>
<feature type="compositionally biased region" description="Polar residues" evidence="1">
    <location>
        <begin position="1"/>
        <end position="10"/>
    </location>
</feature>
<dbReference type="Pfam" id="PF04341">
    <property type="entry name" value="DUF485"/>
    <property type="match status" value="1"/>
</dbReference>
<dbReference type="RefSeq" id="WP_345367614.1">
    <property type="nucleotide sequence ID" value="NZ_BAABII010000019.1"/>
</dbReference>
<evidence type="ECO:0000313" key="4">
    <source>
        <dbReference type="Proteomes" id="UP001564626"/>
    </source>
</evidence>
<gene>
    <name evidence="3" type="ORF">AB8O55_08455</name>
</gene>
<keyword evidence="2" id="KW-1133">Transmembrane helix</keyword>
<organism evidence="3 4">
    <name type="scientific">Saccharopolyspora cebuensis</name>
    <dbReference type="NCBI Taxonomy" id="418759"/>
    <lineage>
        <taxon>Bacteria</taxon>
        <taxon>Bacillati</taxon>
        <taxon>Actinomycetota</taxon>
        <taxon>Actinomycetes</taxon>
        <taxon>Pseudonocardiales</taxon>
        <taxon>Pseudonocardiaceae</taxon>
        <taxon>Saccharopolyspora</taxon>
    </lineage>
</organism>
<evidence type="ECO:0000313" key="3">
    <source>
        <dbReference type="EMBL" id="MEY8039427.1"/>
    </source>
</evidence>
<dbReference type="Proteomes" id="UP001564626">
    <property type="component" value="Unassembled WGS sequence"/>
</dbReference>
<feature type="transmembrane region" description="Helical" evidence="2">
    <location>
        <begin position="89"/>
        <end position="111"/>
    </location>
</feature>
<protein>
    <submittedName>
        <fullName evidence="3">DUF485 domain-containing protein</fullName>
    </submittedName>
</protein>
<name>A0ABV4CHE1_9PSEU</name>
<evidence type="ECO:0000256" key="2">
    <source>
        <dbReference type="SAM" id="Phobius"/>
    </source>
</evidence>
<keyword evidence="2" id="KW-0472">Membrane</keyword>
<reference evidence="3 4" key="1">
    <citation type="submission" date="2024-08" db="EMBL/GenBank/DDBJ databases">
        <title>Genome mining of Saccharopolyspora cebuensis PGLac3 from Nigerian medicinal plant.</title>
        <authorList>
            <person name="Ezeobiora C.E."/>
            <person name="Igbokwe N.H."/>
            <person name="Amin D.H."/>
            <person name="Mendie U.E."/>
        </authorList>
    </citation>
    <scope>NUCLEOTIDE SEQUENCE [LARGE SCALE GENOMIC DNA]</scope>
    <source>
        <strain evidence="3 4">PGLac3</strain>
    </source>
</reference>
<keyword evidence="4" id="KW-1185">Reference proteome</keyword>
<feature type="transmembrane region" description="Helical" evidence="2">
    <location>
        <begin position="55"/>
        <end position="77"/>
    </location>
</feature>
<feature type="region of interest" description="Disordered" evidence="1">
    <location>
        <begin position="1"/>
        <end position="33"/>
    </location>
</feature>
<keyword evidence="2" id="KW-0812">Transmembrane</keyword>
<evidence type="ECO:0000256" key="1">
    <source>
        <dbReference type="SAM" id="MobiDB-lite"/>
    </source>
</evidence>
<comment type="caution">
    <text evidence="3">The sequence shown here is derived from an EMBL/GenBank/DDBJ whole genome shotgun (WGS) entry which is preliminary data.</text>
</comment>